<organism evidence="2 3">
    <name type="scientific">Acrocarpospora corrugata</name>
    <dbReference type="NCBI Taxonomy" id="35763"/>
    <lineage>
        <taxon>Bacteria</taxon>
        <taxon>Bacillati</taxon>
        <taxon>Actinomycetota</taxon>
        <taxon>Actinomycetes</taxon>
        <taxon>Streptosporangiales</taxon>
        <taxon>Streptosporangiaceae</taxon>
        <taxon>Acrocarpospora</taxon>
    </lineage>
</organism>
<accession>A0A5M3WBI1</accession>
<sequence length="62" mass="6759">MSAPPRRLNPFEGSTNIPEPVWDRGYASKATSPGEGVAGESGRIRNDHVVDWLPFVTCLTCD</sequence>
<keyword evidence="3" id="KW-1185">Reference proteome</keyword>
<dbReference type="AlphaFoldDB" id="A0A5M3WBI1"/>
<evidence type="ECO:0000256" key="1">
    <source>
        <dbReference type="SAM" id="MobiDB-lite"/>
    </source>
</evidence>
<proteinExistence type="predicted"/>
<gene>
    <name evidence="2" type="ORF">Acor_82450</name>
</gene>
<evidence type="ECO:0000313" key="2">
    <source>
        <dbReference type="EMBL" id="GES06176.1"/>
    </source>
</evidence>
<comment type="caution">
    <text evidence="2">The sequence shown here is derived from an EMBL/GenBank/DDBJ whole genome shotgun (WGS) entry which is preliminary data.</text>
</comment>
<protein>
    <submittedName>
        <fullName evidence="2">Uncharacterized protein</fullName>
    </submittedName>
</protein>
<dbReference type="EMBL" id="BLAD01000136">
    <property type="protein sequence ID" value="GES06176.1"/>
    <property type="molecule type" value="Genomic_DNA"/>
</dbReference>
<reference evidence="2 3" key="1">
    <citation type="submission" date="2019-10" db="EMBL/GenBank/DDBJ databases">
        <title>Whole genome shotgun sequence of Acrocarpospora corrugata NBRC 13972.</title>
        <authorList>
            <person name="Ichikawa N."/>
            <person name="Kimura A."/>
            <person name="Kitahashi Y."/>
            <person name="Komaki H."/>
            <person name="Oguchi A."/>
        </authorList>
    </citation>
    <scope>NUCLEOTIDE SEQUENCE [LARGE SCALE GENOMIC DNA]</scope>
    <source>
        <strain evidence="2 3">NBRC 13972</strain>
    </source>
</reference>
<feature type="region of interest" description="Disordered" evidence="1">
    <location>
        <begin position="1"/>
        <end position="41"/>
    </location>
</feature>
<evidence type="ECO:0000313" key="3">
    <source>
        <dbReference type="Proteomes" id="UP000334990"/>
    </source>
</evidence>
<name>A0A5M3WBI1_9ACTN</name>
<dbReference type="Proteomes" id="UP000334990">
    <property type="component" value="Unassembled WGS sequence"/>
</dbReference>